<dbReference type="GO" id="GO:0015087">
    <property type="term" value="F:cobalt ion transmembrane transporter activity"/>
    <property type="evidence" value="ECO:0007669"/>
    <property type="project" value="TreeGrafter"/>
</dbReference>
<organism evidence="14 15">
    <name type="scientific">Faecalimonas umbilicata</name>
    <dbReference type="NCBI Taxonomy" id="1912855"/>
    <lineage>
        <taxon>Bacteria</taxon>
        <taxon>Bacillati</taxon>
        <taxon>Bacillota</taxon>
        <taxon>Clostridia</taxon>
        <taxon>Lachnospirales</taxon>
        <taxon>Lachnospiraceae</taxon>
        <taxon>Faecalimonas</taxon>
    </lineage>
</organism>
<dbReference type="Proteomes" id="UP000702954">
    <property type="component" value="Unassembled WGS sequence"/>
</dbReference>
<comment type="similarity">
    <text evidence="2">Belongs to the CorA metal ion transporter (MIT) (TC 1.A.35) family.</text>
</comment>
<evidence type="ECO:0000256" key="8">
    <source>
        <dbReference type="ARBA" id="ARBA00023065"/>
    </source>
</evidence>
<evidence type="ECO:0000313" key="16">
    <source>
        <dbReference type="Proteomes" id="UP000702954"/>
    </source>
</evidence>
<dbReference type="GO" id="GO:0015095">
    <property type="term" value="F:magnesium ion transmembrane transporter activity"/>
    <property type="evidence" value="ECO:0007669"/>
    <property type="project" value="TreeGrafter"/>
</dbReference>
<dbReference type="PANTHER" id="PTHR46494">
    <property type="entry name" value="CORA FAMILY METAL ION TRANSPORTER (EUROFUNG)"/>
    <property type="match status" value="1"/>
</dbReference>
<dbReference type="InterPro" id="IPR045863">
    <property type="entry name" value="CorA_TM1_TM2"/>
</dbReference>
<dbReference type="Proteomes" id="UP000294613">
    <property type="component" value="Unassembled WGS sequence"/>
</dbReference>
<evidence type="ECO:0000256" key="9">
    <source>
        <dbReference type="ARBA" id="ARBA00023136"/>
    </source>
</evidence>
<comment type="subcellular location">
    <subcellularLocation>
        <location evidence="1">Cell membrane</location>
        <topology evidence="1">Multi-pass membrane protein</topology>
    </subcellularLocation>
</comment>
<dbReference type="SUPFAM" id="SSF143865">
    <property type="entry name" value="CorA soluble domain-like"/>
    <property type="match status" value="1"/>
</dbReference>
<keyword evidence="3" id="KW-0813">Transport</keyword>
<sequence>MNYKWEDSQKSCQIELLTPEEFQRLYAEKFPRSFKGNELEQIRFCKADRFYQRVSGTFAIPLKEDPSAEKIRFGYYLLEDTLIFIENNGEVRRILDEMQGYQMTDITSASLLLFDFMEYLIKDDMLYLQQYEEKLTQMEEMLLDGELKDFNRSLLEVRKDLSALSAYYEQLSDVGETLQQNAAELGDEQDKFLFGLYYERAERLYAMVQNLKEYSMQLREMHQTQIDIRQNEIMKILTVVTTIFMPLTLIAGWYGMNFKNMPELDAKYGYIVVSAICLAIVAVEVWIFRKKKWFE</sequence>
<evidence type="ECO:0000256" key="5">
    <source>
        <dbReference type="ARBA" id="ARBA00022692"/>
    </source>
</evidence>
<gene>
    <name evidence="14" type="ORF">EDD74_12313</name>
    <name evidence="13" type="ORF">FAEUMB_04740</name>
</gene>
<evidence type="ECO:0000256" key="4">
    <source>
        <dbReference type="ARBA" id="ARBA00022475"/>
    </source>
</evidence>
<reference evidence="14 15" key="2">
    <citation type="submission" date="2019-03" db="EMBL/GenBank/DDBJ databases">
        <title>Genomic Encyclopedia of Type Strains, Phase IV (KMG-IV): sequencing the most valuable type-strain genomes for metagenomic binning, comparative biology and taxonomic classification.</title>
        <authorList>
            <person name="Goeker M."/>
        </authorList>
    </citation>
    <scope>NUCLEOTIDE SEQUENCE [LARGE SCALE GENOMIC DNA]</scope>
    <source>
        <strain evidence="14 15">DSM 103426</strain>
    </source>
</reference>
<evidence type="ECO:0000313" key="14">
    <source>
        <dbReference type="EMBL" id="TCS65447.1"/>
    </source>
</evidence>
<keyword evidence="4" id="KW-1003">Cell membrane</keyword>
<keyword evidence="9 12" id="KW-0472">Membrane</keyword>
<dbReference type="Gene3D" id="1.20.58.340">
    <property type="entry name" value="Magnesium transport protein CorA, transmembrane region"/>
    <property type="match status" value="2"/>
</dbReference>
<keyword evidence="16" id="KW-1185">Reference proteome</keyword>
<keyword evidence="6" id="KW-0460">Magnesium</keyword>
<name>A0A4R3JHK0_9FIRM</name>
<dbReference type="InterPro" id="IPR002523">
    <property type="entry name" value="MgTranspt_CorA/ZnTranspt_ZntB"/>
</dbReference>
<dbReference type="Pfam" id="PF01544">
    <property type="entry name" value="CorA"/>
    <property type="match status" value="1"/>
</dbReference>
<accession>A0A4R3JHK0</accession>
<evidence type="ECO:0000256" key="11">
    <source>
        <dbReference type="ARBA" id="ARBA00045497"/>
    </source>
</evidence>
<dbReference type="EMBL" id="BHEO01000002">
    <property type="protein sequence ID" value="GBU03933.1"/>
    <property type="molecule type" value="Genomic_DNA"/>
</dbReference>
<comment type="caution">
    <text evidence="14">The sequence shown here is derived from an EMBL/GenBank/DDBJ whole genome shotgun (WGS) entry which is preliminary data.</text>
</comment>
<comment type="function">
    <text evidence="11">Mediates influx of magnesium ions. Alternates between open and closed states. Activated by low cytoplasmic Mg(2+) levels. Inactive when cytoplasmic Mg(2+) levels are high.</text>
</comment>
<proteinExistence type="inferred from homology"/>
<reference evidence="13 16" key="1">
    <citation type="journal article" date="2018" name="Int. J. Syst. Evol. Microbiol.">
        <title>Draft Genome Sequence of Faecalimonas umbilicata JCM 30896T, an Acetate-Producing Bacterium Isolated from Human Feces.</title>
        <authorList>
            <person name="Sakamoto M."/>
            <person name="Ikeyama N."/>
            <person name="Yuki M."/>
            <person name="Ohkuma M."/>
        </authorList>
    </citation>
    <scope>NUCLEOTIDE SEQUENCE [LARGE SCALE GENOMIC DNA]</scope>
    <source>
        <strain evidence="13 16">EGH7</strain>
    </source>
</reference>
<dbReference type="SUPFAM" id="SSF144083">
    <property type="entry name" value="Magnesium transport protein CorA, transmembrane region"/>
    <property type="match status" value="1"/>
</dbReference>
<dbReference type="RefSeq" id="WP_016441385.1">
    <property type="nucleotide sequence ID" value="NZ_BHEO01000002.1"/>
</dbReference>
<keyword evidence="5 12" id="KW-0812">Transmembrane</keyword>
<dbReference type="GO" id="GO:0000287">
    <property type="term" value="F:magnesium ion binding"/>
    <property type="evidence" value="ECO:0007669"/>
    <property type="project" value="TreeGrafter"/>
</dbReference>
<feature type="transmembrane region" description="Helical" evidence="12">
    <location>
        <begin position="236"/>
        <end position="256"/>
    </location>
</feature>
<comment type="catalytic activity">
    <reaction evidence="10">
        <text>Mg(2+)(in) = Mg(2+)(out)</text>
        <dbReference type="Rhea" id="RHEA:29827"/>
        <dbReference type="ChEBI" id="CHEBI:18420"/>
    </reaction>
</comment>
<evidence type="ECO:0000256" key="6">
    <source>
        <dbReference type="ARBA" id="ARBA00022842"/>
    </source>
</evidence>
<protein>
    <submittedName>
        <fullName evidence="14">Magnesium transporter</fullName>
    </submittedName>
</protein>
<evidence type="ECO:0000256" key="12">
    <source>
        <dbReference type="SAM" id="Phobius"/>
    </source>
</evidence>
<keyword evidence="8" id="KW-0406">Ion transport</keyword>
<evidence type="ECO:0000256" key="3">
    <source>
        <dbReference type="ARBA" id="ARBA00022448"/>
    </source>
</evidence>
<evidence type="ECO:0000313" key="13">
    <source>
        <dbReference type="EMBL" id="GBU03933.1"/>
    </source>
</evidence>
<evidence type="ECO:0000256" key="10">
    <source>
        <dbReference type="ARBA" id="ARBA00034269"/>
    </source>
</evidence>
<evidence type="ECO:0000256" key="2">
    <source>
        <dbReference type="ARBA" id="ARBA00009765"/>
    </source>
</evidence>
<evidence type="ECO:0000256" key="1">
    <source>
        <dbReference type="ARBA" id="ARBA00004651"/>
    </source>
</evidence>
<dbReference type="EMBL" id="SLZV01000023">
    <property type="protein sequence ID" value="TCS65447.1"/>
    <property type="molecule type" value="Genomic_DNA"/>
</dbReference>
<dbReference type="FunFam" id="1.20.58.340:FF:000004">
    <property type="entry name" value="Magnesium transport protein CorA"/>
    <property type="match status" value="1"/>
</dbReference>
<dbReference type="GO" id="GO:0005886">
    <property type="term" value="C:plasma membrane"/>
    <property type="evidence" value="ECO:0007669"/>
    <property type="project" value="UniProtKB-SubCell"/>
</dbReference>
<dbReference type="PANTHER" id="PTHR46494:SF1">
    <property type="entry name" value="CORA FAMILY METAL ION TRANSPORTER (EUROFUNG)"/>
    <property type="match status" value="1"/>
</dbReference>
<dbReference type="AlphaFoldDB" id="A0A4R3JHK0"/>
<keyword evidence="7 12" id="KW-1133">Transmembrane helix</keyword>
<dbReference type="CDD" id="cd12826">
    <property type="entry name" value="EcCorA_ZntB-like_u1"/>
    <property type="match status" value="1"/>
</dbReference>
<dbReference type="GO" id="GO:0050897">
    <property type="term" value="F:cobalt ion binding"/>
    <property type="evidence" value="ECO:0007669"/>
    <property type="project" value="TreeGrafter"/>
</dbReference>
<dbReference type="InterPro" id="IPR045861">
    <property type="entry name" value="CorA_cytoplasmic_dom"/>
</dbReference>
<feature type="transmembrane region" description="Helical" evidence="12">
    <location>
        <begin position="268"/>
        <end position="288"/>
    </location>
</feature>
<evidence type="ECO:0000313" key="15">
    <source>
        <dbReference type="Proteomes" id="UP000294613"/>
    </source>
</evidence>
<evidence type="ECO:0000256" key="7">
    <source>
        <dbReference type="ARBA" id="ARBA00022989"/>
    </source>
</evidence>